<evidence type="ECO:0000313" key="3">
    <source>
        <dbReference type="Proteomes" id="UP000749559"/>
    </source>
</evidence>
<protein>
    <submittedName>
        <fullName evidence="2">Uncharacterized protein</fullName>
    </submittedName>
</protein>
<comment type="similarity">
    <text evidence="1">Belongs to the opioid growth factor receptor family.</text>
</comment>
<accession>A0A8J1XVV8</accession>
<sequence length="285" mass="34171">MMDRPDDDSVPKCTKKENTTVAMGGKITLERFAGKAKDGEMDMELGEDARVDGRKIKKIKLRKRDKYAKDYARRDITEYRKGYPEQRDVKTMRKNLQFYNNKIQSSPNGAYIDTMLEEWHGDYKRLEQHHGYIQWLFPIRERGMNWEAQELQKFEAEAIKRDPNTHGRVLKAYKMMLHFYGMKLIDETETTDGRIERHDNWELRFQNLNRSTHNYLRITRILKSLGELGFEDLKMPFVKFILHEALIEQTLDNTIDSCLHFWLETIKNKEHRQILKQFVKKYVEE</sequence>
<dbReference type="GO" id="GO:0140625">
    <property type="term" value="F:opioid growth factor receptor activity"/>
    <property type="evidence" value="ECO:0007669"/>
    <property type="project" value="InterPro"/>
</dbReference>
<dbReference type="Proteomes" id="UP000749559">
    <property type="component" value="Unassembled WGS sequence"/>
</dbReference>
<comment type="caution">
    <text evidence="2">The sequence shown here is derived from an EMBL/GenBank/DDBJ whole genome shotgun (WGS) entry which is preliminary data.</text>
</comment>
<dbReference type="InterPro" id="IPR006757">
    <property type="entry name" value="OGF_rcpt"/>
</dbReference>
<organism evidence="2 3">
    <name type="scientific">Owenia fusiformis</name>
    <name type="common">Polychaete worm</name>
    <dbReference type="NCBI Taxonomy" id="6347"/>
    <lineage>
        <taxon>Eukaryota</taxon>
        <taxon>Metazoa</taxon>
        <taxon>Spiralia</taxon>
        <taxon>Lophotrochozoa</taxon>
        <taxon>Annelida</taxon>
        <taxon>Polychaeta</taxon>
        <taxon>Sedentaria</taxon>
        <taxon>Canalipalpata</taxon>
        <taxon>Sabellida</taxon>
        <taxon>Oweniida</taxon>
        <taxon>Oweniidae</taxon>
        <taxon>Owenia</taxon>
    </lineage>
</organism>
<gene>
    <name evidence="2" type="ORF">OFUS_LOCUS12548</name>
</gene>
<dbReference type="GO" id="GO:0016020">
    <property type="term" value="C:membrane"/>
    <property type="evidence" value="ECO:0007669"/>
    <property type="project" value="InterPro"/>
</dbReference>
<keyword evidence="3" id="KW-1185">Reference proteome</keyword>
<evidence type="ECO:0000256" key="1">
    <source>
        <dbReference type="ARBA" id="ARBA00010365"/>
    </source>
</evidence>
<name>A0A8J1XVV8_OWEFU</name>
<dbReference type="OrthoDB" id="9030204at2759"/>
<dbReference type="Pfam" id="PF04664">
    <property type="entry name" value="OGFr_N"/>
    <property type="match status" value="1"/>
</dbReference>
<dbReference type="InterPro" id="IPR039574">
    <property type="entry name" value="OGFr"/>
</dbReference>
<reference evidence="2" key="1">
    <citation type="submission" date="2022-03" db="EMBL/GenBank/DDBJ databases">
        <authorList>
            <person name="Martin C."/>
        </authorList>
    </citation>
    <scope>NUCLEOTIDE SEQUENCE</scope>
</reference>
<dbReference type="PANTHER" id="PTHR14015">
    <property type="entry name" value="OPIOID GROWTH FACTOR RECEPTOR OGFR ZETA-TYPE OPIOID RECEPTOR"/>
    <property type="match status" value="1"/>
</dbReference>
<proteinExistence type="inferred from homology"/>
<dbReference type="PANTHER" id="PTHR14015:SF2">
    <property type="entry name" value="OPIOID GROWTH FACTOR RECEPTOR (OGFR) CONSERVED DOMAIN-CONTAINING PROTEIN"/>
    <property type="match status" value="1"/>
</dbReference>
<dbReference type="EMBL" id="CAIIXF020000006">
    <property type="protein sequence ID" value="CAH1786707.1"/>
    <property type="molecule type" value="Genomic_DNA"/>
</dbReference>
<dbReference type="AlphaFoldDB" id="A0A8J1XVV8"/>
<evidence type="ECO:0000313" key="2">
    <source>
        <dbReference type="EMBL" id="CAH1786707.1"/>
    </source>
</evidence>